<organism evidence="1 2">
    <name type="scientific">Protopolystoma xenopodis</name>
    <dbReference type="NCBI Taxonomy" id="117903"/>
    <lineage>
        <taxon>Eukaryota</taxon>
        <taxon>Metazoa</taxon>
        <taxon>Spiralia</taxon>
        <taxon>Lophotrochozoa</taxon>
        <taxon>Platyhelminthes</taxon>
        <taxon>Monogenea</taxon>
        <taxon>Polyopisthocotylea</taxon>
        <taxon>Polystomatidea</taxon>
        <taxon>Polystomatidae</taxon>
        <taxon>Protopolystoma</taxon>
    </lineage>
</organism>
<dbReference type="Proteomes" id="UP000784294">
    <property type="component" value="Unassembled WGS sequence"/>
</dbReference>
<dbReference type="AlphaFoldDB" id="A0A3S5CRU4"/>
<dbReference type="EMBL" id="CAAALY010277699">
    <property type="protein sequence ID" value="VEL42933.1"/>
    <property type="molecule type" value="Genomic_DNA"/>
</dbReference>
<sequence>MYRIRDKWEDAYRVASLCSEHPNELRRQVAYLWARHLCSGSGGGESAVRLLNRLGQLDSSIELAVDACAFEFAFDLARQMAGPTATASSTATLPAGLGPVQDKRLAEVHYKHAMYLEDEGKFSEAEAEFVKVRFVSG</sequence>
<accession>A0A3S5CRU4</accession>
<comment type="caution">
    <text evidence="1">The sequence shown here is derived from an EMBL/GenBank/DDBJ whole genome shotgun (WGS) entry which is preliminary data.</text>
</comment>
<dbReference type="OrthoDB" id="2186662at2759"/>
<keyword evidence="2" id="KW-1185">Reference proteome</keyword>
<name>A0A3S5CRU4_9PLAT</name>
<reference evidence="1" key="1">
    <citation type="submission" date="2018-11" db="EMBL/GenBank/DDBJ databases">
        <authorList>
            <consortium name="Pathogen Informatics"/>
        </authorList>
    </citation>
    <scope>NUCLEOTIDE SEQUENCE</scope>
</reference>
<protein>
    <submittedName>
        <fullName evidence="1">Uncharacterized protein</fullName>
    </submittedName>
</protein>
<proteinExistence type="predicted"/>
<evidence type="ECO:0000313" key="2">
    <source>
        <dbReference type="Proteomes" id="UP000784294"/>
    </source>
</evidence>
<evidence type="ECO:0000313" key="1">
    <source>
        <dbReference type="EMBL" id="VEL42933.1"/>
    </source>
</evidence>
<gene>
    <name evidence="1" type="ORF">PXEA_LOCUS36373</name>
</gene>